<dbReference type="SUPFAM" id="SSF56672">
    <property type="entry name" value="DNA/RNA polymerases"/>
    <property type="match status" value="1"/>
</dbReference>
<evidence type="ECO:0000256" key="2">
    <source>
        <dbReference type="ARBA" id="ARBA00022679"/>
    </source>
</evidence>
<evidence type="ECO:0000256" key="3">
    <source>
        <dbReference type="ARBA" id="ARBA00022695"/>
    </source>
</evidence>
<organism evidence="10 11">
    <name type="scientific">Bursaphelenchus xylophilus</name>
    <name type="common">Pinewood nematode worm</name>
    <name type="synonym">Aphelenchoides xylophilus</name>
    <dbReference type="NCBI Taxonomy" id="6326"/>
    <lineage>
        <taxon>Eukaryota</taxon>
        <taxon>Metazoa</taxon>
        <taxon>Ecdysozoa</taxon>
        <taxon>Nematoda</taxon>
        <taxon>Chromadorea</taxon>
        <taxon>Rhabditida</taxon>
        <taxon>Tylenchina</taxon>
        <taxon>Tylenchomorpha</taxon>
        <taxon>Aphelenchoidea</taxon>
        <taxon>Aphelenchoididae</taxon>
        <taxon>Bursaphelenchus</taxon>
    </lineage>
</organism>
<keyword evidence="11" id="KW-1185">Reference proteome</keyword>
<dbReference type="GO" id="GO:0003676">
    <property type="term" value="F:nucleic acid binding"/>
    <property type="evidence" value="ECO:0007669"/>
    <property type="project" value="InterPro"/>
</dbReference>
<dbReference type="SUPFAM" id="SSF53098">
    <property type="entry name" value="Ribonuclease H-like"/>
    <property type="match status" value="1"/>
</dbReference>
<dbReference type="EMBL" id="CAJFCV020000003">
    <property type="protein sequence ID" value="CAG9111272.1"/>
    <property type="molecule type" value="Genomic_DNA"/>
</dbReference>
<gene>
    <name evidence="10" type="ORF">BXYJ_LOCUS7695</name>
</gene>
<keyword evidence="4" id="KW-0540">Nuclease</keyword>
<dbReference type="EMBL" id="CAJFDI010000003">
    <property type="protein sequence ID" value="CAD5222870.1"/>
    <property type="molecule type" value="Genomic_DNA"/>
</dbReference>
<dbReference type="GO" id="GO:0016787">
    <property type="term" value="F:hydrolase activity"/>
    <property type="evidence" value="ECO:0007669"/>
    <property type="project" value="UniProtKB-KW"/>
</dbReference>
<sequence length="1461" mass="164775">MAGGDKKPGEDVATKLKSFIEETRASAEAAEQRQASIDSSLNRLVELLTKTAALQAIAPSPSPQPPAENAEDNRQKVDFAELMFLDMRLPTLNGREKSSEVSSFLYKFKTGTRNMSSAEKRDLLEAKLSDQALRIYEHCKRSATSENFEEIFENFEKELKGRSADNRDWASIFLKPYYRRHDMSMRDYADKISDITMRAFVGAPKEIMERQLITKFMSGLNHREVGNALAAERHKNLPFEDMVKIAINVLDHNQGNRYRPQTQQRSFGANNNNNNSLAATTGHQNTNQNTNASVPAQQNRPNPPFTGGNRSPLEPGNYNNSSRNARTPCNYCKRGTHREEDCYKKKNDLQRQIIRPSSNPAPPDNRPSQRAVTISEITSFEPSEMPSPDVDPQLILGTDMLINHLRETEPLPWQEEKILGTKRLQGTELSVNGVEMFALIDSGNMAEFLDEEEAMLLGEEQNHQNDPDQPELNERPNVPNQPPANQVEQQGGHVNQNLSTFADAVPDYEAALKDPKRRLVLITDASSFGFGAALHQPDENGYLRPIAFVSRRCTPTESRLHSSEVEAVGMLFACLKLEYILFGIPTLVLTDNKGIIPLLKKGSTNPRIDAMFAILAQKFDLEVKYIKGTANYVADTLSRAFEELRGPKISENDQENPENEADPQENTENAENLEDCEESFHIKSMSATQAPVDITEIDNNNLQRPWIEPENWTKEIMHDAEIRVIYMYLVDGKLPPDPRESEKLRELASTYTLKDNVLYKLVENTLRLVIPASLIDELLTKLHATPLTCHPGRKKLVPLLSGYYFSKMTSRIDRFIARCLVCNKTKSARNNQQPSGNFDSSEPFEIVHIDVLKLGLSANGFVYVLTMVDDFSRYLIAAPMKSKSSEEVAKTLLSNLFLRFGAPKTLHCDKGTEFLNQTLDTLRILTKTAISTTPGHMPSANGVAERANKDILDKLRKIASSGDDWDDHLPFVTFAHNSLIHSTTNCTPHSVIYGSEPRFPAEWSEKWTPPNPLYRMDAMTYKDWIGMKIRETIAEIGPYLKEKRKERAEIQQRQAGVDIDKYKVGDLVFVDEDHFPSEPANRKIEKFRFGPYKIIQITDTSALLAPSEERTLFSETGFYPSMKCEGPNHENCTQILCASLTTLLESRNPNMVVNNAVSLAQLFHILSMDRPQAFKLELAVRLLERHRPPPQKDLTTAEIRVALSTILAKCRVAAAQVSQQPLNAVGTTCREHQLSADWSKEYEVIRAELAHLTPLKRKFVLIGDEAIKTLYERVVFAERSQCQMILIRNFGTLRTEIGQWIALNNVEKIVLFFDGILGKETDAQDLTSNCRAIIDGLRRCCTNEETEIIFLPPPATTSNLPRYRQLLTSGIFTATRDDRSLCEALRLGSSHHPDRVSENGKLLKAGATEMAPILSEVGILPKVVSNTPQNEQRAVRGRSNHVRGQANRYQPYQRGRGQNRR</sequence>
<evidence type="ECO:0000313" key="11">
    <source>
        <dbReference type="Proteomes" id="UP000659654"/>
    </source>
</evidence>
<dbReference type="Pfam" id="PF17921">
    <property type="entry name" value="Integrase_H2C2"/>
    <property type="match status" value="1"/>
</dbReference>
<dbReference type="InterPro" id="IPR041373">
    <property type="entry name" value="RT_RNaseH"/>
</dbReference>
<protein>
    <recommendedName>
        <fullName evidence="1">RNA-directed DNA polymerase</fullName>
        <ecNumber evidence="1">2.7.7.49</ecNumber>
    </recommendedName>
</protein>
<dbReference type="Gene3D" id="3.30.420.10">
    <property type="entry name" value="Ribonuclease H-like superfamily/Ribonuclease H"/>
    <property type="match status" value="1"/>
</dbReference>
<feature type="compositionally biased region" description="Acidic residues" evidence="8">
    <location>
        <begin position="652"/>
        <end position="665"/>
    </location>
</feature>
<comment type="caution">
    <text evidence="10">The sequence shown here is derived from an EMBL/GenBank/DDBJ whole genome shotgun (WGS) entry which is preliminary data.</text>
</comment>
<dbReference type="InterPro" id="IPR041588">
    <property type="entry name" value="Integrase_H2C2"/>
</dbReference>
<feature type="region of interest" description="Disordered" evidence="8">
    <location>
        <begin position="460"/>
        <end position="490"/>
    </location>
</feature>
<dbReference type="PANTHER" id="PTHR37984:SF5">
    <property type="entry name" value="PROTEIN NYNRIN-LIKE"/>
    <property type="match status" value="1"/>
</dbReference>
<feature type="region of interest" description="Disordered" evidence="8">
    <location>
        <begin position="645"/>
        <end position="672"/>
    </location>
</feature>
<dbReference type="InterPro" id="IPR036397">
    <property type="entry name" value="RNaseH_sf"/>
</dbReference>
<proteinExistence type="predicted"/>
<dbReference type="PANTHER" id="PTHR37984">
    <property type="entry name" value="PROTEIN CBG26694"/>
    <property type="match status" value="1"/>
</dbReference>
<dbReference type="GO" id="GO:0003964">
    <property type="term" value="F:RNA-directed DNA polymerase activity"/>
    <property type="evidence" value="ECO:0007669"/>
    <property type="project" value="UniProtKB-KW"/>
</dbReference>
<name>A0A7I8WG99_BURXY</name>
<feature type="region of interest" description="Disordered" evidence="8">
    <location>
        <begin position="1428"/>
        <end position="1461"/>
    </location>
</feature>
<evidence type="ECO:0000256" key="7">
    <source>
        <dbReference type="ARBA" id="ARBA00022918"/>
    </source>
</evidence>
<dbReference type="InterPro" id="IPR012337">
    <property type="entry name" value="RNaseH-like_sf"/>
</dbReference>
<feature type="region of interest" description="Disordered" evidence="8">
    <location>
        <begin position="254"/>
        <end position="333"/>
    </location>
</feature>
<evidence type="ECO:0000259" key="9">
    <source>
        <dbReference type="PROSITE" id="PS50994"/>
    </source>
</evidence>
<dbReference type="GO" id="GO:0004519">
    <property type="term" value="F:endonuclease activity"/>
    <property type="evidence" value="ECO:0007669"/>
    <property type="project" value="UniProtKB-KW"/>
</dbReference>
<dbReference type="GO" id="GO:0015074">
    <property type="term" value="P:DNA integration"/>
    <property type="evidence" value="ECO:0007669"/>
    <property type="project" value="InterPro"/>
</dbReference>
<dbReference type="CDD" id="cd09274">
    <property type="entry name" value="RNase_HI_RT_Ty3"/>
    <property type="match status" value="1"/>
</dbReference>
<dbReference type="Proteomes" id="UP000582659">
    <property type="component" value="Unassembled WGS sequence"/>
</dbReference>
<feature type="compositionally biased region" description="Low complexity" evidence="8">
    <location>
        <begin position="270"/>
        <end position="292"/>
    </location>
</feature>
<evidence type="ECO:0000313" key="10">
    <source>
        <dbReference type="EMBL" id="CAD5222870.1"/>
    </source>
</evidence>
<dbReference type="InterPro" id="IPR001584">
    <property type="entry name" value="Integrase_cat-core"/>
</dbReference>
<keyword evidence="7" id="KW-0695">RNA-directed DNA polymerase</keyword>
<dbReference type="InterPro" id="IPR050951">
    <property type="entry name" value="Retrovirus_Pol_polyprotein"/>
</dbReference>
<dbReference type="GO" id="GO:0042575">
    <property type="term" value="C:DNA polymerase complex"/>
    <property type="evidence" value="ECO:0007669"/>
    <property type="project" value="UniProtKB-ARBA"/>
</dbReference>
<dbReference type="InterPro" id="IPR043502">
    <property type="entry name" value="DNA/RNA_pol_sf"/>
</dbReference>
<dbReference type="Pfam" id="PF17917">
    <property type="entry name" value="RT_RNaseH"/>
    <property type="match status" value="1"/>
</dbReference>
<accession>A0A7I8WG99</accession>
<keyword evidence="6" id="KW-0378">Hydrolase</keyword>
<feature type="compositionally biased region" description="Polar residues" evidence="8">
    <location>
        <begin position="254"/>
        <end position="269"/>
    </location>
</feature>
<dbReference type="Proteomes" id="UP000659654">
    <property type="component" value="Unassembled WGS sequence"/>
</dbReference>
<dbReference type="OrthoDB" id="5858386at2759"/>
<feature type="domain" description="Integrase catalytic" evidence="9">
    <location>
        <begin position="839"/>
        <end position="996"/>
    </location>
</feature>
<keyword evidence="3" id="KW-0548">Nucleotidyltransferase</keyword>
<evidence type="ECO:0000256" key="8">
    <source>
        <dbReference type="SAM" id="MobiDB-lite"/>
    </source>
</evidence>
<keyword evidence="2" id="KW-0808">Transferase</keyword>
<dbReference type="PROSITE" id="PS50994">
    <property type="entry name" value="INTEGRASE"/>
    <property type="match status" value="1"/>
</dbReference>
<evidence type="ECO:0000256" key="5">
    <source>
        <dbReference type="ARBA" id="ARBA00022759"/>
    </source>
</evidence>
<dbReference type="Pfam" id="PF00665">
    <property type="entry name" value="rve"/>
    <property type="match status" value="1"/>
</dbReference>
<evidence type="ECO:0000256" key="6">
    <source>
        <dbReference type="ARBA" id="ARBA00022801"/>
    </source>
</evidence>
<dbReference type="Gene3D" id="1.10.340.70">
    <property type="match status" value="1"/>
</dbReference>
<evidence type="ECO:0000256" key="4">
    <source>
        <dbReference type="ARBA" id="ARBA00022722"/>
    </source>
</evidence>
<reference evidence="10" key="1">
    <citation type="submission" date="2020-09" db="EMBL/GenBank/DDBJ databases">
        <authorList>
            <person name="Kikuchi T."/>
        </authorList>
    </citation>
    <scope>NUCLEOTIDE SEQUENCE</scope>
    <source>
        <strain evidence="10">Ka4C1</strain>
    </source>
</reference>
<evidence type="ECO:0000256" key="1">
    <source>
        <dbReference type="ARBA" id="ARBA00012493"/>
    </source>
</evidence>
<keyword evidence="5" id="KW-0255">Endonuclease</keyword>
<feature type="compositionally biased region" description="Polar residues" evidence="8">
    <location>
        <begin position="317"/>
        <end position="327"/>
    </location>
</feature>
<dbReference type="EC" id="2.7.7.49" evidence="1"/>